<gene>
    <name evidence="1" type="ORF">PSNMU_V1.4_AUG-EV-PASAV3_0066570</name>
</gene>
<sequence>MRKAAILITKTKMSIMDHFANQSNHVKIEPRREMDTFDGWENQSQRVINSLVYGQIPEKSRMRIASSQPPAFQMSIVERAIENSKKFSMVKVSPATSASILTVAPRLK</sequence>
<name>A0A448ZCN0_9STRA</name>
<reference evidence="1 2" key="1">
    <citation type="submission" date="2019-01" db="EMBL/GenBank/DDBJ databases">
        <authorList>
            <person name="Ferrante I. M."/>
        </authorList>
    </citation>
    <scope>NUCLEOTIDE SEQUENCE [LARGE SCALE GENOMIC DNA]</scope>
    <source>
        <strain evidence="1 2">B856</strain>
    </source>
</reference>
<keyword evidence="2" id="KW-1185">Reference proteome</keyword>
<evidence type="ECO:0000313" key="1">
    <source>
        <dbReference type="EMBL" id="VEU39781.1"/>
    </source>
</evidence>
<dbReference type="AlphaFoldDB" id="A0A448ZCN0"/>
<proteinExistence type="predicted"/>
<dbReference type="EMBL" id="CAACVS010000236">
    <property type="protein sequence ID" value="VEU39781.1"/>
    <property type="molecule type" value="Genomic_DNA"/>
</dbReference>
<evidence type="ECO:0000313" key="2">
    <source>
        <dbReference type="Proteomes" id="UP000291116"/>
    </source>
</evidence>
<dbReference type="Proteomes" id="UP000291116">
    <property type="component" value="Unassembled WGS sequence"/>
</dbReference>
<accession>A0A448ZCN0</accession>
<organism evidence="1 2">
    <name type="scientific">Pseudo-nitzschia multistriata</name>
    <dbReference type="NCBI Taxonomy" id="183589"/>
    <lineage>
        <taxon>Eukaryota</taxon>
        <taxon>Sar</taxon>
        <taxon>Stramenopiles</taxon>
        <taxon>Ochrophyta</taxon>
        <taxon>Bacillariophyta</taxon>
        <taxon>Bacillariophyceae</taxon>
        <taxon>Bacillariophycidae</taxon>
        <taxon>Bacillariales</taxon>
        <taxon>Bacillariaceae</taxon>
        <taxon>Pseudo-nitzschia</taxon>
    </lineage>
</organism>
<protein>
    <submittedName>
        <fullName evidence="1">Uncharacterized protein</fullName>
    </submittedName>
</protein>